<feature type="region of interest" description="Disordered" evidence="1">
    <location>
        <begin position="247"/>
        <end position="266"/>
    </location>
</feature>
<name>A0A026WFB5_OOCBI</name>
<evidence type="ECO:0000256" key="1">
    <source>
        <dbReference type="SAM" id="MobiDB-lite"/>
    </source>
</evidence>
<accession>A0A026WFB5</accession>
<dbReference type="OrthoDB" id="8192785at2759"/>
<dbReference type="Proteomes" id="UP000053097">
    <property type="component" value="Unassembled WGS sequence"/>
</dbReference>
<feature type="compositionally biased region" description="Acidic residues" evidence="1">
    <location>
        <begin position="252"/>
        <end position="264"/>
    </location>
</feature>
<organism evidence="2 3">
    <name type="scientific">Ooceraea biroi</name>
    <name type="common">Clonal raider ant</name>
    <name type="synonym">Cerapachys biroi</name>
    <dbReference type="NCBI Taxonomy" id="2015173"/>
    <lineage>
        <taxon>Eukaryota</taxon>
        <taxon>Metazoa</taxon>
        <taxon>Ecdysozoa</taxon>
        <taxon>Arthropoda</taxon>
        <taxon>Hexapoda</taxon>
        <taxon>Insecta</taxon>
        <taxon>Pterygota</taxon>
        <taxon>Neoptera</taxon>
        <taxon>Endopterygota</taxon>
        <taxon>Hymenoptera</taxon>
        <taxon>Apocrita</taxon>
        <taxon>Aculeata</taxon>
        <taxon>Formicoidea</taxon>
        <taxon>Formicidae</taxon>
        <taxon>Dorylinae</taxon>
        <taxon>Ooceraea</taxon>
    </lineage>
</organism>
<keyword evidence="3" id="KW-1185">Reference proteome</keyword>
<dbReference type="InterPro" id="IPR031734">
    <property type="entry name" value="MBF2"/>
</dbReference>
<dbReference type="OMA" id="YYARQRE"/>
<reference evidence="2 3" key="1">
    <citation type="journal article" date="2014" name="Curr. Biol.">
        <title>The genome of the clonal raider ant Cerapachys biroi.</title>
        <authorList>
            <person name="Oxley P.R."/>
            <person name="Ji L."/>
            <person name="Fetter-Pruneda I."/>
            <person name="McKenzie S.K."/>
            <person name="Li C."/>
            <person name="Hu H."/>
            <person name="Zhang G."/>
            <person name="Kronauer D.J."/>
        </authorList>
    </citation>
    <scope>NUCLEOTIDE SEQUENCE [LARGE SCALE GENOMIC DNA]</scope>
</reference>
<dbReference type="EMBL" id="KK107274">
    <property type="protein sequence ID" value="EZA53709.1"/>
    <property type="molecule type" value="Genomic_DNA"/>
</dbReference>
<proteinExistence type="predicted"/>
<evidence type="ECO:0000313" key="2">
    <source>
        <dbReference type="EMBL" id="EZA53709.1"/>
    </source>
</evidence>
<protein>
    <submittedName>
        <fullName evidence="2">Uncharacterized protein</fullName>
    </submittedName>
</protein>
<dbReference type="Pfam" id="PF15868">
    <property type="entry name" value="MBF2"/>
    <property type="match status" value="1"/>
</dbReference>
<sequence>MIVRHRTPWMIGVTIALLVLLASISSSTSMKLRKPRKRPTPTIPHQQSRVGPVIIRVIHKYNDELARGKSPNCTGGICKNAHNKLDLDEAKALRSENKAKLKKVTLLKAPKRVWIKEPSKSLSEPSRTRRSLDGNFSRRNASDYAAQRRAVMERYYARQREINSRYANRTSNATLFRLGLEQPNRNWTTRNGTVFRPPVRINPIYNESRTISSVQRNTLDHYVTPTPCTNISLSGTFAPKTLRHVKDCSSENNDDSDEIDESNEEGSQVWGTCKGKLVYQHNLLLGLTGPSNLESLFEVFIDDSICITCVKAVPYNNTRATVSIDSGGRGNDYVRLKLKGYKNKGFSYIIKIWAVGKINNYCNM</sequence>
<gene>
    <name evidence="2" type="ORF">X777_06816</name>
</gene>
<feature type="region of interest" description="Disordered" evidence="1">
    <location>
        <begin position="118"/>
        <end position="140"/>
    </location>
</feature>
<evidence type="ECO:0000313" key="3">
    <source>
        <dbReference type="Proteomes" id="UP000053097"/>
    </source>
</evidence>
<dbReference type="AlphaFoldDB" id="A0A026WFB5"/>